<dbReference type="EMBL" id="GALX01008047">
    <property type="protein sequence ID" value="JAB60419.1"/>
    <property type="molecule type" value="Transcribed_RNA"/>
</dbReference>
<sequence>TLLSFFDFTGYFSFLRDSPVPTSETSGAEIEETNDESRESVNDCQFWEELVNMNHHLKRRNSKRFVIGDGEDEPSVNIPEMTITEATGDEHATSDWISIENSKLRVRASLTPSMSQGTV</sequence>
<evidence type="ECO:0000256" key="1">
    <source>
        <dbReference type="SAM" id="MobiDB-lite"/>
    </source>
</evidence>
<feature type="non-terminal residue" evidence="2">
    <location>
        <position position="1"/>
    </location>
</feature>
<name>V5G8V4_ANOGL</name>
<organism evidence="2">
    <name type="scientific">Anoplophora glabripennis</name>
    <name type="common">Asian longhorn beetle</name>
    <name type="synonym">Anoplophora nobilis</name>
    <dbReference type="NCBI Taxonomy" id="217634"/>
    <lineage>
        <taxon>Eukaryota</taxon>
        <taxon>Metazoa</taxon>
        <taxon>Ecdysozoa</taxon>
        <taxon>Arthropoda</taxon>
        <taxon>Hexapoda</taxon>
        <taxon>Insecta</taxon>
        <taxon>Pterygota</taxon>
        <taxon>Neoptera</taxon>
        <taxon>Endopterygota</taxon>
        <taxon>Coleoptera</taxon>
        <taxon>Polyphaga</taxon>
        <taxon>Cucujiformia</taxon>
        <taxon>Chrysomeloidea</taxon>
        <taxon>Cerambycidae</taxon>
        <taxon>Lamiinae</taxon>
        <taxon>Lamiini</taxon>
        <taxon>Anoplophora</taxon>
    </lineage>
</organism>
<evidence type="ECO:0000313" key="2">
    <source>
        <dbReference type="EMBL" id="JAB60419.1"/>
    </source>
</evidence>
<protein>
    <submittedName>
        <fullName evidence="2">Uncharacterized protein</fullName>
    </submittedName>
</protein>
<reference evidence="2" key="1">
    <citation type="submission" date="2013-07" db="EMBL/GenBank/DDBJ databases">
        <title>Midgut Transcriptome Profiling of Anoplphora glabripennis, a Lignocellulose Degrading, Wood-Boring Cerambycid.</title>
        <authorList>
            <person name="Scully E.D."/>
            <person name="Hoover K."/>
            <person name="Carlson J.E."/>
            <person name="Tien M."/>
            <person name="Geib S.M."/>
        </authorList>
    </citation>
    <scope>NUCLEOTIDE SEQUENCE</scope>
</reference>
<accession>V5G8V4</accession>
<dbReference type="AlphaFoldDB" id="V5G8V4"/>
<feature type="non-terminal residue" evidence="2">
    <location>
        <position position="119"/>
    </location>
</feature>
<proteinExistence type="predicted"/>
<feature type="region of interest" description="Disordered" evidence="1">
    <location>
        <begin position="19"/>
        <end position="41"/>
    </location>
</feature>